<comment type="caution">
    <text evidence="1">The sequence shown here is derived from an EMBL/GenBank/DDBJ whole genome shotgun (WGS) entry which is preliminary data.</text>
</comment>
<proteinExistence type="predicted"/>
<sequence length="172" mass="18616">MEPSFREKGLNSQVYINDVKRGEGFHRIVDHFGQDIATVSQKHTVALGNPGQIMGYIKEFDDKYPAGATVKDVPTSQNRDIVGQQLDGTRILLIQPQKGITAEQAAFAAKRDIYIADPMGRVYNEVEMGAPMRPEARDAIDIRALGLSATSRRVGSGLLAVGAPAIGESIGH</sequence>
<gene>
    <name evidence="1" type="ORF">FK529_02450</name>
</gene>
<keyword evidence="2" id="KW-1185">Reference proteome</keyword>
<dbReference type="Proteomes" id="UP000317291">
    <property type="component" value="Unassembled WGS sequence"/>
</dbReference>
<dbReference type="EMBL" id="VIGW01000001">
    <property type="protein sequence ID" value="TWS21472.1"/>
    <property type="molecule type" value="Genomic_DNA"/>
</dbReference>
<name>A0A5C5RFM8_9ACTN</name>
<evidence type="ECO:0000313" key="2">
    <source>
        <dbReference type="Proteomes" id="UP000317291"/>
    </source>
</evidence>
<reference evidence="1 2" key="1">
    <citation type="submission" date="2019-06" db="EMBL/GenBank/DDBJ databases">
        <title>Tsukamurella conjunctivitidis sp. nov., Tsukamurella assacharolytica sp. nov. and Tsukamurella sputae sp. nov. isolated from patients with conjunctivitis, bacteraemia (lymphoma) and respiratory infection (sputum) in Hong Kong.</title>
        <authorList>
            <person name="Teng J.L.L."/>
            <person name="Lee H.H."/>
            <person name="Fong J.Y.H."/>
            <person name="Fok K.M.N."/>
            <person name="Lau S.K.P."/>
            <person name="Woo P.C.Y."/>
        </authorList>
    </citation>
    <scope>NUCLEOTIDE SEQUENCE [LARGE SCALE GENOMIC DNA]</scope>
    <source>
        <strain evidence="1 2">HKU71</strain>
    </source>
</reference>
<evidence type="ECO:0000313" key="1">
    <source>
        <dbReference type="EMBL" id="TWS21472.1"/>
    </source>
</evidence>
<organism evidence="1 2">
    <name type="scientific">Tsukamurella asaccharolytica</name>
    <dbReference type="NCBI Taxonomy" id="2592067"/>
    <lineage>
        <taxon>Bacteria</taxon>
        <taxon>Bacillati</taxon>
        <taxon>Actinomycetota</taxon>
        <taxon>Actinomycetes</taxon>
        <taxon>Mycobacteriales</taxon>
        <taxon>Tsukamurellaceae</taxon>
        <taxon>Tsukamurella</taxon>
    </lineage>
</organism>
<dbReference type="AlphaFoldDB" id="A0A5C5RFM8"/>
<protein>
    <submittedName>
        <fullName evidence="1">Uncharacterized protein</fullName>
    </submittedName>
</protein>
<accession>A0A5C5RFM8</accession>